<feature type="chain" id="PRO_5011821390" description="Carboxylic ester hydrolase" evidence="3">
    <location>
        <begin position="22"/>
        <end position="547"/>
    </location>
</feature>
<evidence type="ECO:0000256" key="3">
    <source>
        <dbReference type="RuleBase" id="RU361235"/>
    </source>
</evidence>
<dbReference type="InterPro" id="IPR019819">
    <property type="entry name" value="Carboxylesterase_B_CS"/>
</dbReference>
<dbReference type="Proteomes" id="UP000216339">
    <property type="component" value="Unassembled WGS sequence"/>
</dbReference>
<sequence length="547" mass="56665">MSRTLVLGAALLLGACAPTMTTPVASDPDAPASAPSASAVVRTTAGPVRGDAEADGLRIFRGVPFAATPVGGLRWAPPQPPEAWTDVRDATAFGDRCMQADIFGDMAPRAEGMSEDCLTLNVWAPAGAESLPVLVYFYGGGFVAGDASEPRYDGAAIAREGTVVVVPNYRLGVFGFLAHPELTAASGYGGSGNYGLMDQTAALEWVRDNVAAFGGDPDQVTIAGESAGSISVSAQMVAPAARGLFHRAIGESGSALGALPPVSLDDAEAAGVRFAESVGAAALAELRAVPAADLLAAASAPGVPWFSATLDGRVYPEPPAETFAAGRQAQVPLLVGWNSEEMTWRMILGGAEPTPEAYAGAVRFLYPDHADEVLALYPGTTEAEVVESATALAGDRFIAHSTWRWFDLHRRTGGAPVYRYYYAHPRPPLRGGGASGLAGGVVEGAEAPPPATGAVHSADIEYALGNLDTHPVYAWTADDYAVSETMMGFFVRFIHTGDPNGPGLPAWPAASAAPDGTSAVMVIDVESDAIPEPDRARYELLERIAGE</sequence>
<evidence type="ECO:0000256" key="1">
    <source>
        <dbReference type="ARBA" id="ARBA00005964"/>
    </source>
</evidence>
<gene>
    <name evidence="5" type="ORF">BSZ37_03805</name>
</gene>
<dbReference type="RefSeq" id="WP_218830390.1">
    <property type="nucleotide sequence ID" value="NZ_MQWD01000001.1"/>
</dbReference>
<keyword evidence="2 3" id="KW-0378">Hydrolase</keyword>
<dbReference type="Gene3D" id="3.40.50.1820">
    <property type="entry name" value="alpha/beta hydrolase"/>
    <property type="match status" value="1"/>
</dbReference>
<comment type="similarity">
    <text evidence="1 3">Belongs to the type-B carboxylesterase/lipase family.</text>
</comment>
<dbReference type="PROSITE" id="PS00122">
    <property type="entry name" value="CARBOXYLESTERASE_B_1"/>
    <property type="match status" value="1"/>
</dbReference>
<evidence type="ECO:0000259" key="4">
    <source>
        <dbReference type="Pfam" id="PF00135"/>
    </source>
</evidence>
<keyword evidence="6" id="KW-1185">Reference proteome</keyword>
<keyword evidence="3" id="KW-0732">Signal</keyword>
<evidence type="ECO:0000313" key="5">
    <source>
        <dbReference type="EMBL" id="PAP75620.1"/>
    </source>
</evidence>
<feature type="signal peptide" evidence="3">
    <location>
        <begin position="1"/>
        <end position="21"/>
    </location>
</feature>
<proteinExistence type="inferred from homology"/>
<dbReference type="PROSITE" id="PS51257">
    <property type="entry name" value="PROKAR_LIPOPROTEIN"/>
    <property type="match status" value="1"/>
</dbReference>
<dbReference type="InterPro" id="IPR002018">
    <property type="entry name" value="CarbesteraseB"/>
</dbReference>
<dbReference type="EMBL" id="MQWD01000001">
    <property type="protein sequence ID" value="PAP75620.1"/>
    <property type="molecule type" value="Genomic_DNA"/>
</dbReference>
<evidence type="ECO:0000313" key="6">
    <source>
        <dbReference type="Proteomes" id="UP000216339"/>
    </source>
</evidence>
<dbReference type="PANTHER" id="PTHR11559">
    <property type="entry name" value="CARBOXYLESTERASE"/>
    <property type="match status" value="1"/>
</dbReference>
<dbReference type="EC" id="3.1.1.-" evidence="3"/>
<reference evidence="5 6" key="1">
    <citation type="submission" date="2016-11" db="EMBL/GenBank/DDBJ databases">
        <title>Study of marine rhodopsin-containing bacteria.</title>
        <authorList>
            <person name="Yoshizawa S."/>
            <person name="Kumagai Y."/>
            <person name="Kogure K."/>
        </authorList>
    </citation>
    <scope>NUCLEOTIDE SEQUENCE [LARGE SCALE GENOMIC DNA]</scope>
    <source>
        <strain evidence="5 6">SAORIC-28</strain>
    </source>
</reference>
<protein>
    <recommendedName>
        <fullName evidence="3">Carboxylic ester hydrolase</fullName>
        <ecNumber evidence="3">3.1.1.-</ecNumber>
    </recommendedName>
</protein>
<dbReference type="AlphaFoldDB" id="A0A271IWX1"/>
<evidence type="ECO:0000256" key="2">
    <source>
        <dbReference type="ARBA" id="ARBA00022801"/>
    </source>
</evidence>
<feature type="domain" description="Carboxylesterase type B" evidence="4">
    <location>
        <begin position="38"/>
        <end position="514"/>
    </location>
</feature>
<dbReference type="InterPro" id="IPR029058">
    <property type="entry name" value="AB_hydrolase_fold"/>
</dbReference>
<dbReference type="InterPro" id="IPR019826">
    <property type="entry name" value="Carboxylesterase_B_AS"/>
</dbReference>
<organism evidence="5 6">
    <name type="scientific">Rubrivirga marina</name>
    <dbReference type="NCBI Taxonomy" id="1196024"/>
    <lineage>
        <taxon>Bacteria</taxon>
        <taxon>Pseudomonadati</taxon>
        <taxon>Rhodothermota</taxon>
        <taxon>Rhodothermia</taxon>
        <taxon>Rhodothermales</taxon>
        <taxon>Rubricoccaceae</taxon>
        <taxon>Rubrivirga</taxon>
    </lineage>
</organism>
<dbReference type="InterPro" id="IPR050309">
    <property type="entry name" value="Type-B_Carboxylest/Lipase"/>
</dbReference>
<accession>A0A271IWX1</accession>
<name>A0A271IWX1_9BACT</name>
<dbReference type="PROSITE" id="PS00941">
    <property type="entry name" value="CARBOXYLESTERASE_B_2"/>
    <property type="match status" value="1"/>
</dbReference>
<dbReference type="Pfam" id="PF00135">
    <property type="entry name" value="COesterase"/>
    <property type="match status" value="1"/>
</dbReference>
<dbReference type="SUPFAM" id="SSF53474">
    <property type="entry name" value="alpha/beta-Hydrolases"/>
    <property type="match status" value="1"/>
</dbReference>
<dbReference type="GO" id="GO:0016787">
    <property type="term" value="F:hydrolase activity"/>
    <property type="evidence" value="ECO:0007669"/>
    <property type="project" value="UniProtKB-KW"/>
</dbReference>
<comment type="caution">
    <text evidence="5">The sequence shown here is derived from an EMBL/GenBank/DDBJ whole genome shotgun (WGS) entry which is preliminary data.</text>
</comment>